<dbReference type="PANTHER" id="PTHR22718:SF11">
    <property type="entry name" value="7TM GPCR SERPENTINE RECEPTOR CLASS X (SRX) DOMAIN-CONTAINING PROTEIN"/>
    <property type="match status" value="1"/>
</dbReference>
<name>A0AAN4ZKB7_9BILA</name>
<dbReference type="InterPro" id="IPR011016">
    <property type="entry name" value="Znf_RING-CH"/>
</dbReference>
<sequence>LFVIVFFRLLVFTRARTIVLCLLQHLTALSLCITSQFILPCCEFSFSWILYSYRYITKPGLINYSNEYIDLPLNASSSVISMTCYATVCLGMMLYYRRRAGQYRSDAKRLNKEFRFAVQFATMATVYSLTWIFFRACPVLLGNTSNLYFYGVVTVLAELNMITNSTVYLIKQSIRGMIGYSSTVRTINTERSIVEKKKVLGSCFKVVTRLSMGTSPNTSLGAVCRICHCGETSIPYMGATGGEPLISPCHCKGTMGLYHRSCVEHWLTLSDTACCEICNFRFELQRKYRSFFDFVKQRGCFAEEGRGTLTDVMCFTVLTPFALGSSYLCFHTFLTCYDSEEEYNVPGEDTVEESY</sequence>
<keyword evidence="3" id="KW-0862">Zinc</keyword>
<keyword evidence="2" id="KW-0863">Zinc-finger</keyword>
<gene>
    <name evidence="6" type="ORF">PMAYCL1PPCAC_08790</name>
</gene>
<feature type="domain" description="RING-CH-type" evidence="5">
    <location>
        <begin position="216"/>
        <end position="285"/>
    </location>
</feature>
<keyword evidence="4" id="KW-0472">Membrane</keyword>
<accession>A0AAN4ZKB7</accession>
<keyword evidence="4" id="KW-1133">Transmembrane helix</keyword>
<protein>
    <recommendedName>
        <fullName evidence="5">RING-CH-type domain-containing protein</fullName>
    </recommendedName>
</protein>
<dbReference type="SMART" id="SM00744">
    <property type="entry name" value="RINGv"/>
    <property type="match status" value="1"/>
</dbReference>
<evidence type="ECO:0000256" key="3">
    <source>
        <dbReference type="ARBA" id="ARBA00022833"/>
    </source>
</evidence>
<evidence type="ECO:0000256" key="4">
    <source>
        <dbReference type="SAM" id="Phobius"/>
    </source>
</evidence>
<evidence type="ECO:0000256" key="1">
    <source>
        <dbReference type="ARBA" id="ARBA00022723"/>
    </source>
</evidence>
<evidence type="ECO:0000313" key="6">
    <source>
        <dbReference type="EMBL" id="GMR38595.1"/>
    </source>
</evidence>
<dbReference type="Gene3D" id="3.30.40.10">
    <property type="entry name" value="Zinc/RING finger domain, C3HC4 (zinc finger)"/>
    <property type="match status" value="1"/>
</dbReference>
<dbReference type="Pfam" id="PF12906">
    <property type="entry name" value="RINGv"/>
    <property type="match status" value="1"/>
</dbReference>
<organism evidence="6 7">
    <name type="scientific">Pristionchus mayeri</name>
    <dbReference type="NCBI Taxonomy" id="1317129"/>
    <lineage>
        <taxon>Eukaryota</taxon>
        <taxon>Metazoa</taxon>
        <taxon>Ecdysozoa</taxon>
        <taxon>Nematoda</taxon>
        <taxon>Chromadorea</taxon>
        <taxon>Rhabditida</taxon>
        <taxon>Rhabditina</taxon>
        <taxon>Diplogasteromorpha</taxon>
        <taxon>Diplogasteroidea</taxon>
        <taxon>Neodiplogasteridae</taxon>
        <taxon>Pristionchus</taxon>
    </lineage>
</organism>
<dbReference type="Proteomes" id="UP001328107">
    <property type="component" value="Unassembled WGS sequence"/>
</dbReference>
<keyword evidence="1" id="KW-0479">Metal-binding</keyword>
<evidence type="ECO:0000259" key="5">
    <source>
        <dbReference type="PROSITE" id="PS51292"/>
    </source>
</evidence>
<evidence type="ECO:0000313" key="7">
    <source>
        <dbReference type="Proteomes" id="UP001328107"/>
    </source>
</evidence>
<feature type="transmembrane region" description="Helical" evidence="4">
    <location>
        <begin position="75"/>
        <end position="96"/>
    </location>
</feature>
<feature type="transmembrane region" description="Helical" evidence="4">
    <location>
        <begin position="116"/>
        <end position="141"/>
    </location>
</feature>
<feature type="non-terminal residue" evidence="6">
    <location>
        <position position="355"/>
    </location>
</feature>
<evidence type="ECO:0000256" key="2">
    <source>
        <dbReference type="ARBA" id="ARBA00022771"/>
    </source>
</evidence>
<dbReference type="EMBL" id="BTRK01000002">
    <property type="protein sequence ID" value="GMR38595.1"/>
    <property type="molecule type" value="Genomic_DNA"/>
</dbReference>
<keyword evidence="4" id="KW-0812">Transmembrane</keyword>
<proteinExistence type="predicted"/>
<dbReference type="InterPro" id="IPR013083">
    <property type="entry name" value="Znf_RING/FYVE/PHD"/>
</dbReference>
<feature type="transmembrane region" description="Helical" evidence="4">
    <location>
        <begin position="147"/>
        <end position="170"/>
    </location>
</feature>
<dbReference type="PANTHER" id="PTHR22718">
    <property type="entry name" value="SERPENTINE RECEPTOR, CLASS X"/>
    <property type="match status" value="1"/>
</dbReference>
<keyword evidence="7" id="KW-1185">Reference proteome</keyword>
<feature type="non-terminal residue" evidence="6">
    <location>
        <position position="1"/>
    </location>
</feature>
<comment type="caution">
    <text evidence="6">The sequence shown here is derived from an EMBL/GenBank/DDBJ whole genome shotgun (WGS) entry which is preliminary data.</text>
</comment>
<dbReference type="SUPFAM" id="SSF57850">
    <property type="entry name" value="RING/U-box"/>
    <property type="match status" value="1"/>
</dbReference>
<dbReference type="AlphaFoldDB" id="A0AAN4ZKB7"/>
<dbReference type="GO" id="GO:0008270">
    <property type="term" value="F:zinc ion binding"/>
    <property type="evidence" value="ECO:0007669"/>
    <property type="project" value="UniProtKB-KW"/>
</dbReference>
<dbReference type="PROSITE" id="PS51292">
    <property type="entry name" value="ZF_RING_CH"/>
    <property type="match status" value="1"/>
</dbReference>
<reference evidence="7" key="1">
    <citation type="submission" date="2022-10" db="EMBL/GenBank/DDBJ databases">
        <title>Genome assembly of Pristionchus species.</title>
        <authorList>
            <person name="Yoshida K."/>
            <person name="Sommer R.J."/>
        </authorList>
    </citation>
    <scope>NUCLEOTIDE SEQUENCE [LARGE SCALE GENOMIC DNA]</scope>
    <source>
        <strain evidence="7">RS5460</strain>
    </source>
</reference>